<keyword evidence="2" id="KW-0472">Membrane</keyword>
<reference evidence="5 6" key="1">
    <citation type="submission" date="2019-04" db="EMBL/GenBank/DDBJ databases">
        <title>Pedobacter sp. RP-1-16 sp. nov., isolated from Arctic soil.</title>
        <authorList>
            <person name="Dahal R.H."/>
            <person name="Kim D.-U."/>
        </authorList>
    </citation>
    <scope>NUCLEOTIDE SEQUENCE [LARGE SCALE GENOMIC DNA]</scope>
    <source>
        <strain evidence="5 6">RP-1-16</strain>
    </source>
</reference>
<dbReference type="Gene3D" id="2.40.160.50">
    <property type="entry name" value="membrane protein fhac: a member of the omp85/tpsb transporter family"/>
    <property type="match status" value="1"/>
</dbReference>
<feature type="signal peptide" evidence="3">
    <location>
        <begin position="1"/>
        <end position="20"/>
    </location>
</feature>
<sequence>MTKLLLSFILFLAGYTVLHAQDSVSVRIYPQYDNVKRFHRILFGENYRKEYSLPVKVPIIRISVIKGGLTPTQRGGGNQSHSLRLVDQKGKEWVLRSVEKFPEILLPPILRKTFAGVVVKDNMSAQNPFSALVVPDIAKAVNVPHSDPMIGWVVPDEKLGEYTKVFANTLCLLEEREPAGDTDNSLKMMRKLNDNSDNGYDAPLLLRAKALDALLGDWDRHEDQWRWKPVKRADGTTEYQAIPRDRDQVFYLTEGIIPKYAQASWLLPMIQGYERNLHNINWFFWEGREIYSKWFAQLTEEEWTKIVNDFCNEVTDEVMEKALRKLPEPGYSLRHDQLLAQMKERRARLPKMMNEYYHFINRIVDVQATNKNELVKITDAPGKALTVTIHKIAKDGGVKDVIFNRTFDPAVTKEIRLYVKDGNDSLILNNNSSTIKLRIIGAEGQKVYQIENAYRKVQVYGKADNVTFSGNTGRAYKKLDNDTSNTHFVPTDLYTRYTLLLNAGYNIDDRVLLGLSCKIVQPGFRKLPYGSTHSFSFLHSFATSGFRFNYKAELFKVLGKADIVLQADVLAPENSQNFYGLGNESTFNNTGDFVRYYRARFSIYQLDPALRWSWSNSSLSVGPSFQYYSYDKKDNEGRFITQVQELNSPDSATITKDKLYAGLVVNYVNNTRNSDILPSAGTYLEARMAAYKGLNNFSNSIGQLTAAFSIYKDLSKGRKVVLTDRIGAGLTIGQQAFYQSQFIGGQGNLLGYREFRFGGQHSLYNNLELRVKVADFINYILPGQFGLMAFHDVGRVWLKGEKSDVWHQGYGGGLYFAPASLGVFRFVMGHSNEGWYPYVSLRFRY</sequence>
<gene>
    <name evidence="5" type="ORF">FBD94_08145</name>
</gene>
<dbReference type="Pfam" id="PF01103">
    <property type="entry name" value="Omp85"/>
    <property type="match status" value="1"/>
</dbReference>
<evidence type="ECO:0000259" key="4">
    <source>
        <dbReference type="Pfam" id="PF01103"/>
    </source>
</evidence>
<accession>A0A4U1GKU1</accession>
<protein>
    <recommendedName>
        <fullName evidence="4">Bacterial surface antigen (D15) domain-containing protein</fullName>
    </recommendedName>
</protein>
<evidence type="ECO:0000313" key="6">
    <source>
        <dbReference type="Proteomes" id="UP000309594"/>
    </source>
</evidence>
<dbReference type="RefSeq" id="WP_136879833.1">
    <property type="nucleotide sequence ID" value="NZ_SWDX01000003.1"/>
</dbReference>
<dbReference type="AlphaFoldDB" id="A0A4U1GKU1"/>
<evidence type="ECO:0000256" key="2">
    <source>
        <dbReference type="ARBA" id="ARBA00023136"/>
    </source>
</evidence>
<name>A0A4U1GKU1_9SPHI</name>
<dbReference type="Proteomes" id="UP000309594">
    <property type="component" value="Unassembled WGS sequence"/>
</dbReference>
<comment type="subcellular location">
    <subcellularLocation>
        <location evidence="1">Membrane</location>
    </subcellularLocation>
</comment>
<dbReference type="EMBL" id="SWDX01000003">
    <property type="protein sequence ID" value="TKC62182.1"/>
    <property type="molecule type" value="Genomic_DNA"/>
</dbReference>
<dbReference type="GO" id="GO:0019867">
    <property type="term" value="C:outer membrane"/>
    <property type="evidence" value="ECO:0007669"/>
    <property type="project" value="InterPro"/>
</dbReference>
<keyword evidence="3" id="KW-0732">Signal</keyword>
<proteinExistence type="predicted"/>
<feature type="domain" description="Bacterial surface antigen (D15)" evidence="4">
    <location>
        <begin position="585"/>
        <end position="828"/>
    </location>
</feature>
<evidence type="ECO:0000256" key="3">
    <source>
        <dbReference type="SAM" id="SignalP"/>
    </source>
</evidence>
<dbReference type="InterPro" id="IPR000184">
    <property type="entry name" value="Bac_surfAg_D15"/>
</dbReference>
<evidence type="ECO:0000256" key="1">
    <source>
        <dbReference type="ARBA" id="ARBA00004370"/>
    </source>
</evidence>
<evidence type="ECO:0000313" key="5">
    <source>
        <dbReference type="EMBL" id="TKC62182.1"/>
    </source>
</evidence>
<comment type="caution">
    <text evidence="5">The sequence shown here is derived from an EMBL/GenBank/DDBJ whole genome shotgun (WGS) entry which is preliminary data.</text>
</comment>
<organism evidence="5 6">
    <name type="scientific">Pedobacter hiemivivus</name>
    <dbReference type="NCBI Taxonomy" id="2530454"/>
    <lineage>
        <taxon>Bacteria</taxon>
        <taxon>Pseudomonadati</taxon>
        <taxon>Bacteroidota</taxon>
        <taxon>Sphingobacteriia</taxon>
        <taxon>Sphingobacteriales</taxon>
        <taxon>Sphingobacteriaceae</taxon>
        <taxon>Pedobacter</taxon>
    </lineage>
</organism>
<feature type="chain" id="PRO_5020480520" description="Bacterial surface antigen (D15) domain-containing protein" evidence="3">
    <location>
        <begin position="21"/>
        <end position="845"/>
    </location>
</feature>